<dbReference type="AlphaFoldDB" id="A0A9P5NW41"/>
<proteinExistence type="predicted"/>
<reference evidence="1" key="1">
    <citation type="submission" date="2020-11" db="EMBL/GenBank/DDBJ databases">
        <authorList>
            <consortium name="DOE Joint Genome Institute"/>
            <person name="Ahrendt S."/>
            <person name="Riley R."/>
            <person name="Andreopoulos W."/>
            <person name="LaButti K."/>
            <person name="Pangilinan J."/>
            <person name="Ruiz-duenas F.J."/>
            <person name="Barrasa J.M."/>
            <person name="Sanchez-Garcia M."/>
            <person name="Camarero S."/>
            <person name="Miyauchi S."/>
            <person name="Serrano A."/>
            <person name="Linde D."/>
            <person name="Babiker R."/>
            <person name="Drula E."/>
            <person name="Ayuso-Fernandez I."/>
            <person name="Pacheco R."/>
            <person name="Padilla G."/>
            <person name="Ferreira P."/>
            <person name="Barriuso J."/>
            <person name="Kellner H."/>
            <person name="Castanera R."/>
            <person name="Alfaro M."/>
            <person name="Ramirez L."/>
            <person name="Pisabarro A.G."/>
            <person name="Kuo A."/>
            <person name="Tritt A."/>
            <person name="Lipzen A."/>
            <person name="He G."/>
            <person name="Yan M."/>
            <person name="Ng V."/>
            <person name="Cullen D."/>
            <person name="Martin F."/>
            <person name="Rosso M.-N."/>
            <person name="Henrissat B."/>
            <person name="Hibbett D."/>
            <person name="Martinez A.T."/>
            <person name="Grigoriev I.V."/>
        </authorList>
    </citation>
    <scope>NUCLEOTIDE SEQUENCE</scope>
    <source>
        <strain evidence="1">AH 44721</strain>
    </source>
</reference>
<sequence>MTSLHSQDVKLSAIPFAIGTTPVNKPIYPRRMTFLNQDKLVAFATMPTNIPQEMREEIIKYLHDDKDTLKAAVSPLAFSSPLAKGNKKHPIAIQFQKLLRSSPHLGKYVRFLQIFDFAPRFHALDDESEDWLSKDTVLKFCLPLLGCLRGIVISYRRGHGRAGLYEAWYPSTVRNGLVGALIQVLSLPSLILFDVEGFPLLGPALWTKHQASCVVHDENSQSLSFGSPRGQTSKLCLESLFFNVLDFNPEHNAALVKVNFDFSSLKRLSALAAFEVEGHRQVWEVIKGCLAALEELVFVPCLHFDDGYQDPIEWDKLSSLKWLDIRFHRDFHERTYEWLIESLKMKSSGNTGAEENTLTFWKGLVTVLRKRDRFPCLKNADLRVVDSDWDWAFDEEGNSIVEIFLSAVEPEDPSGPKFKFSLIRTRDEHPGFQLTHLDVSLTFLHCIVTSLARDEHPGFSADPTWMKAKHIDFEDEVW</sequence>
<protein>
    <submittedName>
        <fullName evidence="1">Uncharacterized protein</fullName>
    </submittedName>
</protein>
<evidence type="ECO:0000313" key="2">
    <source>
        <dbReference type="Proteomes" id="UP000724874"/>
    </source>
</evidence>
<accession>A0A9P5NW41</accession>
<dbReference type="Proteomes" id="UP000724874">
    <property type="component" value="Unassembled WGS sequence"/>
</dbReference>
<dbReference type="OrthoDB" id="3069184at2759"/>
<name>A0A9P5NW41_GYMJU</name>
<keyword evidence="2" id="KW-1185">Reference proteome</keyword>
<gene>
    <name evidence="1" type="ORF">CPB84DRAFT_1822509</name>
</gene>
<organism evidence="1 2">
    <name type="scientific">Gymnopilus junonius</name>
    <name type="common">Spectacular rustgill mushroom</name>
    <name type="synonym">Gymnopilus spectabilis subsp. junonius</name>
    <dbReference type="NCBI Taxonomy" id="109634"/>
    <lineage>
        <taxon>Eukaryota</taxon>
        <taxon>Fungi</taxon>
        <taxon>Dikarya</taxon>
        <taxon>Basidiomycota</taxon>
        <taxon>Agaricomycotina</taxon>
        <taxon>Agaricomycetes</taxon>
        <taxon>Agaricomycetidae</taxon>
        <taxon>Agaricales</taxon>
        <taxon>Agaricineae</taxon>
        <taxon>Hymenogastraceae</taxon>
        <taxon>Gymnopilus</taxon>
    </lineage>
</organism>
<evidence type="ECO:0000313" key="1">
    <source>
        <dbReference type="EMBL" id="KAF8907278.1"/>
    </source>
</evidence>
<dbReference type="EMBL" id="JADNYJ010000015">
    <property type="protein sequence ID" value="KAF8907278.1"/>
    <property type="molecule type" value="Genomic_DNA"/>
</dbReference>
<comment type="caution">
    <text evidence="1">The sequence shown here is derived from an EMBL/GenBank/DDBJ whole genome shotgun (WGS) entry which is preliminary data.</text>
</comment>